<reference evidence="2" key="2">
    <citation type="journal article" date="1992" name="Mol. Gen. Genet.">
        <title>Characterization of the cea gene of the ColE7 plasmid.</title>
        <authorList>
            <person name="Soong B.W."/>
            <person name="Lu F.M."/>
            <person name="Chak K.F."/>
        </authorList>
    </citation>
    <scope>NUCLEOTIDE SEQUENCE</scope>
    <source>
        <strain evidence="2">K317</strain>
        <plasmid evidence="2">ColE7-K317</plasmid>
    </source>
</reference>
<evidence type="ECO:0000256" key="1">
    <source>
        <dbReference type="SAM" id="Phobius"/>
    </source>
</evidence>
<dbReference type="PATRIC" id="fig|562.7275.peg.4938"/>
<dbReference type="EMBL" id="JABWMK020000105">
    <property type="protein sequence ID" value="MBB2469441.1"/>
    <property type="molecule type" value="Genomic_DNA"/>
</dbReference>
<accession>A0A068B6R9</accession>
<dbReference type="EMBL" id="KJ470776">
    <property type="protein sequence ID" value="AIC79154.1"/>
    <property type="molecule type" value="Genomic_DNA"/>
</dbReference>
<reference evidence="2" key="3">
    <citation type="journal article" date="1994" name="J. Bacteriol.">
        <title>Comparative analysis of the replicon regions of eleven ColE2-related plasmids.</title>
        <authorList>
            <person name="Hiraga S."/>
            <person name="Sugiyama T."/>
            <person name="Itoh T."/>
        </authorList>
    </citation>
    <scope>NUCLEOTIDE SEQUENCE</scope>
    <source>
        <strain evidence="2">K317</strain>
        <plasmid evidence="2">ColE7-K317</plasmid>
    </source>
</reference>
<geneLocation type="plasmid" evidence="2">
    <name>ColE7-K317</name>
</geneLocation>
<dbReference type="AlphaFoldDB" id="A0A068B6R9"/>
<keyword evidence="1" id="KW-1133">Transmembrane helix</keyword>
<keyword evidence="1" id="KW-0812">Transmembrane</keyword>
<proteinExistence type="predicted"/>
<name>A0A068B6R9_ECOLX</name>
<evidence type="ECO:0000313" key="3">
    <source>
        <dbReference type="EMBL" id="MBB2469441.1"/>
    </source>
</evidence>
<evidence type="ECO:0000313" key="2">
    <source>
        <dbReference type="EMBL" id="AIC79154.1"/>
    </source>
</evidence>
<keyword evidence="2" id="KW-0614">Plasmid</keyword>
<dbReference type="Proteomes" id="UP000531761">
    <property type="component" value="Unassembled WGS sequence"/>
</dbReference>
<feature type="transmembrane region" description="Helical" evidence="1">
    <location>
        <begin position="121"/>
        <end position="139"/>
    </location>
</feature>
<evidence type="ECO:0000313" key="4">
    <source>
        <dbReference type="Proteomes" id="UP000531761"/>
    </source>
</evidence>
<organism evidence="2">
    <name type="scientific">Escherichia coli</name>
    <dbReference type="NCBI Taxonomy" id="562"/>
    <lineage>
        <taxon>Bacteria</taxon>
        <taxon>Pseudomonadati</taxon>
        <taxon>Pseudomonadota</taxon>
        <taxon>Gammaproteobacteria</taxon>
        <taxon>Enterobacterales</taxon>
        <taxon>Enterobacteriaceae</taxon>
        <taxon>Escherichia</taxon>
    </lineage>
</organism>
<gene>
    <name evidence="3" type="ORF">HEP30_025845</name>
</gene>
<reference evidence="2" key="5">
    <citation type="submission" date="2014-06" db="EMBL/GenBank/DDBJ databases">
        <title>Nucleotide sequence encoding the immunity and lysis proteins and the carboxyl terminl peptides of colicins E4 and E7.</title>
        <authorList>
            <person name="Lau P.C.K."/>
            <person name="Parsons M."/>
        </authorList>
    </citation>
    <scope>NUCLEOTIDE SEQUENCE</scope>
    <source>
        <strain evidence="2">K317</strain>
        <plasmid evidence="2">ColE7-K317</plasmid>
    </source>
</reference>
<reference evidence="2" key="1">
    <citation type="journal article" date="1991" name="J. Gen. Microbiol.">
        <title>Cloning and characterization of the ColE7 plasmid.</title>
        <authorList>
            <person name="Chak K.F."/>
            <person name="Kuo W.S."/>
            <person name="Lu F.M."/>
            <person name="James R."/>
        </authorList>
    </citation>
    <scope>NUCLEOTIDE SEQUENCE</scope>
    <source>
        <strain evidence="2">K317</strain>
        <plasmid evidence="2">ColE7-K317</plasmid>
    </source>
</reference>
<sequence>MASTEEKLLTLLLSVEHLQHTAMEQQKAVADSLAVARETLRGYRDISDGVAKQVRDEVRNEVQRLDVAGLIGERISQDFQRLEESVANMKANADALNRDIATIHSNIVQEYNTLKGYSWKWLGGVSVAFLVMFSVLGWGMKTILDRNYNATAAVYQKVVTLEDKLAEKPVTGKSRKN</sequence>
<reference evidence="3 4" key="6">
    <citation type="submission" date="2020-08" db="EMBL/GenBank/DDBJ databases">
        <title>Draft genome sequences of isolates of diverse host origin from the E. coli Reference Center.</title>
        <authorList>
            <person name="Lacher D.W."/>
            <person name="Mammel M.K."/>
            <person name="Gangiredla J."/>
            <person name="Gebru S.T."/>
            <person name="Barnaba T.J."/>
            <person name="Majowicz S.A."/>
            <person name="Dudley E.G."/>
        </authorList>
    </citation>
    <scope>NUCLEOTIDE SEQUENCE [LARGE SCALE GENOMIC DNA]</scope>
    <source>
        <strain evidence="3 4">10.0349</strain>
    </source>
</reference>
<protein>
    <submittedName>
        <fullName evidence="2">Uncharacterized protein</fullName>
    </submittedName>
</protein>
<keyword evidence="1" id="KW-0472">Membrane</keyword>
<reference evidence="2" key="4">
    <citation type="submission" date="2014-02" db="EMBL/GenBank/DDBJ databases">
        <authorList>
            <person name="Bano S."/>
            <person name="Vankemmelbeke M."/>
            <person name="Penfold C.N."/>
            <person name="James R."/>
        </authorList>
    </citation>
    <scope>NUCLEOTIDE SEQUENCE</scope>
    <source>
        <strain evidence="2">K317</strain>
        <plasmid evidence="2">ColE7-K317</plasmid>
    </source>
</reference>
<dbReference type="RefSeq" id="WP_031944069.1">
    <property type="nucleotide sequence ID" value="NC_024962.1"/>
</dbReference>